<accession>A0ABU3Q048</accession>
<evidence type="ECO:0000313" key="1">
    <source>
        <dbReference type="EMBL" id="MDT9594898.1"/>
    </source>
</evidence>
<dbReference type="RefSeq" id="WP_315735112.1">
    <property type="nucleotide sequence ID" value="NZ_JAVYII010000008.1"/>
</dbReference>
<keyword evidence="2" id="KW-1185">Reference proteome</keyword>
<sequence length="268" mass="30307">MDLGDLPALWAQVEALHDEVVNLPPPLLMRALTLRAFDEAKPAGVRAYMAVHRHLGVAMDNHYALRHLLEHYAATLSAPWSLLRPTLEAAFRALWIIDPELSGERRLRGFQSEVCDAAEGDKHLREFERVAELRSQVLDSLRRRAEGPDQVCKNEARQLGVKWPVVTTRVNLVRDLPRLRPVIAEEGDLLGPWLISQWRLMSGFEHGLAWAMMRGSDSEPRLKIPGGQEMVLTINDEAFGNASKAAMFLLRHALWRLRYLHITGPALS</sequence>
<gene>
    <name evidence="1" type="ORF">RDV89_17550</name>
</gene>
<dbReference type="EMBL" id="JAVYII010000008">
    <property type="protein sequence ID" value="MDT9594898.1"/>
    <property type="molecule type" value="Genomic_DNA"/>
</dbReference>
<proteinExistence type="predicted"/>
<name>A0ABU3Q048_9ACTN</name>
<comment type="caution">
    <text evidence="1">The sequence shown here is derived from an EMBL/GenBank/DDBJ whole genome shotgun (WGS) entry which is preliminary data.</text>
</comment>
<organism evidence="1 2">
    <name type="scientific">Nocardioides imazamoxiresistens</name>
    <dbReference type="NCBI Taxonomy" id="3231893"/>
    <lineage>
        <taxon>Bacteria</taxon>
        <taxon>Bacillati</taxon>
        <taxon>Actinomycetota</taxon>
        <taxon>Actinomycetes</taxon>
        <taxon>Propionibacteriales</taxon>
        <taxon>Nocardioidaceae</taxon>
        <taxon>Nocardioides</taxon>
    </lineage>
</organism>
<protein>
    <submittedName>
        <fullName evidence="1">Uncharacterized protein</fullName>
    </submittedName>
</protein>
<dbReference type="Proteomes" id="UP001268542">
    <property type="component" value="Unassembled WGS sequence"/>
</dbReference>
<evidence type="ECO:0000313" key="2">
    <source>
        <dbReference type="Proteomes" id="UP001268542"/>
    </source>
</evidence>
<reference evidence="1 2" key="1">
    <citation type="submission" date="2023-08" db="EMBL/GenBank/DDBJ databases">
        <title>Nocardioides seae sp. nov., a bacterium isolated from a soil.</title>
        <authorList>
            <person name="Wang X."/>
        </authorList>
    </citation>
    <scope>NUCLEOTIDE SEQUENCE [LARGE SCALE GENOMIC DNA]</scope>
    <source>
        <strain evidence="1 2">YZH12</strain>
    </source>
</reference>